<dbReference type="GO" id="GO:0008697">
    <property type="term" value="F:4-deoxy-L-threo-5-hexosulose-uronate ketol-isomerase activity"/>
    <property type="evidence" value="ECO:0007669"/>
    <property type="project" value="UniProtKB-EC"/>
</dbReference>
<comment type="catalytic activity">
    <reaction evidence="1 6">
        <text>5-dehydro-4-deoxy-D-glucuronate = 3-deoxy-D-glycero-2,5-hexodiulosonate</text>
        <dbReference type="Rhea" id="RHEA:23896"/>
        <dbReference type="ChEBI" id="CHEBI:17117"/>
        <dbReference type="ChEBI" id="CHEBI:29071"/>
        <dbReference type="EC" id="5.3.1.17"/>
    </reaction>
</comment>
<dbReference type="HAMAP" id="MF_00687">
    <property type="entry name" value="KduI"/>
    <property type="match status" value="1"/>
</dbReference>
<proteinExistence type="inferred from homology"/>
<dbReference type="RefSeq" id="WP_241346573.1">
    <property type="nucleotide sequence ID" value="NZ_JAKZGP010000004.1"/>
</dbReference>
<comment type="similarity">
    <text evidence="2 6">Belongs to the KduI family.</text>
</comment>
<feature type="binding site" evidence="6">
    <location>
        <position position="199"/>
    </location>
    <ligand>
        <name>Zn(2+)</name>
        <dbReference type="ChEBI" id="CHEBI:29105"/>
    </ligand>
</feature>
<gene>
    <name evidence="6 7" type="primary">kduI</name>
    <name evidence="7" type="ORF">MM239_03295</name>
</gene>
<comment type="function">
    <text evidence="6">Catalyzes the isomerization of 5-dehydro-4-deoxy-D-glucuronate to 3-deoxy-D-glycero-2,5-hexodiulosonate.</text>
</comment>
<name>A0ABS9UWG3_9BACT</name>
<dbReference type="InterPro" id="IPR007045">
    <property type="entry name" value="KduI"/>
</dbReference>
<evidence type="ECO:0000256" key="6">
    <source>
        <dbReference type="HAMAP-Rule" id="MF_00687"/>
    </source>
</evidence>
<dbReference type="CDD" id="cd20294">
    <property type="entry name" value="cupin_KduI_N"/>
    <property type="match status" value="1"/>
</dbReference>
<accession>A0ABS9UWG3</accession>
<evidence type="ECO:0000256" key="3">
    <source>
        <dbReference type="ARBA" id="ARBA00022723"/>
    </source>
</evidence>
<dbReference type="Gene3D" id="2.60.120.10">
    <property type="entry name" value="Jelly Rolls"/>
    <property type="match status" value="1"/>
</dbReference>
<dbReference type="EC" id="5.3.1.17" evidence="6"/>
<evidence type="ECO:0000256" key="5">
    <source>
        <dbReference type="ARBA" id="ARBA00023235"/>
    </source>
</evidence>
<keyword evidence="3 6" id="KW-0479">Metal-binding</keyword>
<dbReference type="NCBIfam" id="NF002091">
    <property type="entry name" value="PRK00924.1"/>
    <property type="match status" value="1"/>
</dbReference>
<keyword evidence="5 6" id="KW-0413">Isomerase</keyword>
<dbReference type="InterPro" id="IPR014710">
    <property type="entry name" value="RmlC-like_jellyroll"/>
</dbReference>
<dbReference type="Proteomes" id="UP001165489">
    <property type="component" value="Unassembled WGS sequence"/>
</dbReference>
<dbReference type="Pfam" id="PF04962">
    <property type="entry name" value="KduI"/>
    <property type="match status" value="1"/>
</dbReference>
<keyword evidence="8" id="KW-1185">Reference proteome</keyword>
<comment type="caution">
    <text evidence="7">The sequence shown here is derived from an EMBL/GenBank/DDBJ whole genome shotgun (WGS) entry which is preliminary data.</text>
</comment>
<comment type="cofactor">
    <cofactor evidence="6">
        <name>Zn(2+)</name>
        <dbReference type="ChEBI" id="CHEBI:29105"/>
    </cofactor>
    <text evidence="6">Binds 1 zinc ion per subunit.</text>
</comment>
<dbReference type="PANTHER" id="PTHR38461:SF1">
    <property type="entry name" value="4-DEOXY-L-THREO-5-HEXOSULOSE-URONATE KETOL-ISOMERASE"/>
    <property type="match status" value="1"/>
</dbReference>
<organism evidence="7 8">
    <name type="scientific">Belliella filtrata</name>
    <dbReference type="NCBI Taxonomy" id="2923435"/>
    <lineage>
        <taxon>Bacteria</taxon>
        <taxon>Pseudomonadati</taxon>
        <taxon>Bacteroidota</taxon>
        <taxon>Cytophagia</taxon>
        <taxon>Cytophagales</taxon>
        <taxon>Cyclobacteriaceae</taxon>
        <taxon>Belliella</taxon>
    </lineage>
</organism>
<sequence>MHTNIETRYANHPADVKNYDTSQLREHFLIENLFVEDHINGVYTLNDRLIVGGIHPVNKALSLETVDQLKASYFLERREIGIINVGAPTKIEVDGETFELAHKEALYIGQGVKDVVFHPSGDGHTYLYFNSAPAHKNFPTKKVSQKDAEVVTLGALENSNHRTIYKLLVNSVVPTCQLQMGMTELKPGSVWNTMPAHTHDRRMEAYFYFDMNEDQAVCHYMGQPEETRHIWMKKHQAVISPPWSIHSGAGTSNYTFIWGMAGENLDYGDMDTVAPIALK</sequence>
<feature type="binding site" evidence="6">
    <location>
        <position position="197"/>
    </location>
    <ligand>
        <name>Zn(2+)</name>
        <dbReference type="ChEBI" id="CHEBI:29105"/>
    </ligand>
</feature>
<dbReference type="InterPro" id="IPR021120">
    <property type="entry name" value="KduI/IolB_isomerase"/>
</dbReference>
<keyword evidence="4 6" id="KW-0862">Zinc</keyword>
<comment type="pathway">
    <text evidence="6">Glycan metabolism; pectin degradation; 2-dehydro-3-deoxy-D-gluconate from pectin: step 4/5.</text>
</comment>
<dbReference type="Gene3D" id="2.60.120.520">
    <property type="entry name" value="pectin degrading enzyme 5-keto 4- deoxyuronate isomerase, domain 1"/>
    <property type="match status" value="1"/>
</dbReference>
<protein>
    <recommendedName>
        <fullName evidence="6">4-deoxy-L-threo-5-hexosulose-uronate ketol-isomerase</fullName>
        <ecNumber evidence="6">5.3.1.17</ecNumber>
    </recommendedName>
    <alternativeName>
        <fullName evidence="6">5-keto-4-deoxyuronate isomerase</fullName>
    </alternativeName>
    <alternativeName>
        <fullName evidence="6">DKI isomerase</fullName>
    </alternativeName>
</protein>
<reference evidence="7" key="1">
    <citation type="submission" date="2022-03" db="EMBL/GenBank/DDBJ databases">
        <title>De novo assembled genomes of Belliella spp. (Cyclobacteriaceae) strains.</title>
        <authorList>
            <person name="Szabo A."/>
            <person name="Korponai K."/>
            <person name="Felfoldi T."/>
        </authorList>
    </citation>
    <scope>NUCLEOTIDE SEQUENCE</scope>
    <source>
        <strain evidence="7">DSM 111904</strain>
    </source>
</reference>
<evidence type="ECO:0000256" key="1">
    <source>
        <dbReference type="ARBA" id="ARBA00000552"/>
    </source>
</evidence>
<dbReference type="PIRSF" id="PIRSF006625">
    <property type="entry name" value="KduI"/>
    <property type="match status" value="1"/>
</dbReference>
<evidence type="ECO:0000256" key="4">
    <source>
        <dbReference type="ARBA" id="ARBA00022833"/>
    </source>
</evidence>
<dbReference type="PANTHER" id="PTHR38461">
    <property type="entry name" value="4-DEOXY-L-THREO-5-HEXOSULOSE-URONATE KETOL-ISOMERASE"/>
    <property type="match status" value="1"/>
</dbReference>
<evidence type="ECO:0000256" key="2">
    <source>
        <dbReference type="ARBA" id="ARBA00008086"/>
    </source>
</evidence>
<evidence type="ECO:0000313" key="7">
    <source>
        <dbReference type="EMBL" id="MCH7408409.1"/>
    </source>
</evidence>
<dbReference type="InterPro" id="IPR011051">
    <property type="entry name" value="RmlC_Cupin_sf"/>
</dbReference>
<feature type="binding site" evidence="6">
    <location>
        <position position="246"/>
    </location>
    <ligand>
        <name>Zn(2+)</name>
        <dbReference type="ChEBI" id="CHEBI:29105"/>
    </ligand>
</feature>
<dbReference type="InterPro" id="IPR027449">
    <property type="entry name" value="KduI_N"/>
</dbReference>
<dbReference type="CDD" id="cd20491">
    <property type="entry name" value="cupin_KduI_C"/>
    <property type="match status" value="1"/>
</dbReference>
<feature type="binding site" evidence="6">
    <location>
        <position position="204"/>
    </location>
    <ligand>
        <name>Zn(2+)</name>
        <dbReference type="ChEBI" id="CHEBI:29105"/>
    </ligand>
</feature>
<dbReference type="EMBL" id="JAKZGP010000004">
    <property type="protein sequence ID" value="MCH7408409.1"/>
    <property type="molecule type" value="Genomic_DNA"/>
</dbReference>
<evidence type="ECO:0000313" key="8">
    <source>
        <dbReference type="Proteomes" id="UP001165489"/>
    </source>
</evidence>
<dbReference type="SUPFAM" id="SSF51182">
    <property type="entry name" value="RmlC-like cupins"/>
    <property type="match status" value="1"/>
</dbReference>